<dbReference type="AlphaFoldDB" id="A0A5B9DK32"/>
<gene>
    <name evidence="1" type="ORF">FNA67_05500</name>
</gene>
<reference evidence="1 2" key="1">
    <citation type="journal article" date="2015" name="Int. J. Syst. Evol. Microbiol.">
        <title>Youhaiella tibetensis gen. nov., sp. nov., isolated from subsurface sediment.</title>
        <authorList>
            <person name="Wang Y.X."/>
            <person name="Huang F.Q."/>
            <person name="Nogi Y."/>
            <person name="Pang S.J."/>
            <person name="Wang P.K."/>
            <person name="Lv J."/>
        </authorList>
    </citation>
    <scope>NUCLEOTIDE SEQUENCE [LARGE SCALE GENOMIC DNA]</scope>
    <source>
        <strain evidence="2">fig4</strain>
    </source>
</reference>
<keyword evidence="2" id="KW-1185">Reference proteome</keyword>
<dbReference type="OrthoDB" id="9809589at2"/>
<accession>A0A5B9DK32</accession>
<dbReference type="EMBL" id="CP041690">
    <property type="protein sequence ID" value="QEE19661.1"/>
    <property type="molecule type" value="Genomic_DNA"/>
</dbReference>
<evidence type="ECO:0000313" key="2">
    <source>
        <dbReference type="Proteomes" id="UP000321062"/>
    </source>
</evidence>
<dbReference type="RefSeq" id="WP_049704259.1">
    <property type="nucleotide sequence ID" value="NZ_BMFM01000001.1"/>
</dbReference>
<sequence length="182" mass="19780">MKTKLFVAAALAMAIGASLPALGETTQSLSISDRLEDLPPPVREMRQKLIEAATTGEVANLVTLMEAQKEPPQISFGDPPRDTVAFFKENSLDGEGRDALAALVEILKAPYALETYGEDQVYVWPYLAGIDDLGALTPAQLVDAYQLTSPQGLKEMIEFGGWFDYRVVIAPDGTWSAFIRGD</sequence>
<name>A0A5B9DK32_9HYPH</name>
<organism evidence="1 2">
    <name type="scientific">Paradevosia tibetensis</name>
    <dbReference type="NCBI Taxonomy" id="1447062"/>
    <lineage>
        <taxon>Bacteria</taxon>
        <taxon>Pseudomonadati</taxon>
        <taxon>Pseudomonadota</taxon>
        <taxon>Alphaproteobacteria</taxon>
        <taxon>Hyphomicrobiales</taxon>
        <taxon>Devosiaceae</taxon>
        <taxon>Paradevosia</taxon>
    </lineage>
</organism>
<dbReference type="KEGG" id="yti:FNA67_05500"/>
<dbReference type="Proteomes" id="UP000321062">
    <property type="component" value="Chromosome"/>
</dbReference>
<proteinExistence type="predicted"/>
<evidence type="ECO:0000313" key="1">
    <source>
        <dbReference type="EMBL" id="QEE19661.1"/>
    </source>
</evidence>
<protein>
    <submittedName>
        <fullName evidence="1">Uncharacterized protein</fullName>
    </submittedName>
</protein>